<keyword evidence="1" id="KW-0812">Transmembrane</keyword>
<sequence>MIGKLKRRKKTVVVAVIFALSFAFVFRITIILAVRDFIYLIRPIWDRPPNIPENLIPHFYAEGIPPQNLCSLHGWTPRDSVVDPEPKVIDAFIFSIEIDLLEIRLKELWNVVDVFVIVEADKTFTGKEKPLIFKDNLDRFTWAKEKLLHFVVSDLSETPKKDFENESRMRGYINSFIRQVNPKSGDLVIVGDIDEIPFAHTIQLLKSCNGFPEEIHLEVQNYVYSFEFKLQTKNWKPHVTTYDPSKFQYHHGKRGSTHRLADAGWHCSFCFRHISDFVFKMTSYSHSDRVTKTELLNKEEIQRKICEGLDIYDMLPEAYTFKELVSQMGKVPKTFSTIGIPKYIVENPEKFKFLLPEGCMRD</sequence>
<evidence type="ECO:0000313" key="2">
    <source>
        <dbReference type="EMBL" id="CAL8088049.1"/>
    </source>
</evidence>
<feature type="transmembrane region" description="Helical" evidence="1">
    <location>
        <begin position="12"/>
        <end position="34"/>
    </location>
</feature>
<dbReference type="InterPro" id="IPR006813">
    <property type="entry name" value="Glyco_trans_17"/>
</dbReference>
<accession>A0ABP1QA41</accession>
<comment type="caution">
    <text evidence="2">The sequence shown here is derived from an EMBL/GenBank/DDBJ whole genome shotgun (WGS) entry which is preliminary data.</text>
</comment>
<keyword evidence="3" id="KW-1185">Reference proteome</keyword>
<dbReference type="PANTHER" id="PTHR12224:SF0">
    <property type="entry name" value="BETA-1,4-MANNOSYL-GLYCOPROTEIN 4-BETA-N-ACETYLGLUCOSAMINYLTRANSFERASE"/>
    <property type="match status" value="1"/>
</dbReference>
<dbReference type="EMBL" id="CAXLJM020000022">
    <property type="protein sequence ID" value="CAL8088049.1"/>
    <property type="molecule type" value="Genomic_DNA"/>
</dbReference>
<dbReference type="PANTHER" id="PTHR12224">
    <property type="entry name" value="BETA-1,4-MANNOSYL-GLYCOPROTEIN BETA-1,4-N-ACETYLGLUCOSAMINYL-TRANSFERASE"/>
    <property type="match status" value="1"/>
</dbReference>
<keyword evidence="1" id="KW-0472">Membrane</keyword>
<evidence type="ECO:0000256" key="1">
    <source>
        <dbReference type="SAM" id="Phobius"/>
    </source>
</evidence>
<dbReference type="Proteomes" id="UP001642540">
    <property type="component" value="Unassembled WGS sequence"/>
</dbReference>
<proteinExistence type="predicted"/>
<reference evidence="2 3" key="1">
    <citation type="submission" date="2024-08" db="EMBL/GenBank/DDBJ databases">
        <authorList>
            <person name="Cucini C."/>
            <person name="Frati F."/>
        </authorList>
    </citation>
    <scope>NUCLEOTIDE SEQUENCE [LARGE SCALE GENOMIC DNA]</scope>
</reference>
<dbReference type="Pfam" id="PF04724">
    <property type="entry name" value="Glyco_transf_17"/>
    <property type="match status" value="1"/>
</dbReference>
<protein>
    <recommendedName>
        <fullName evidence="4">Beta-1,4-mannosyl-glycoprotein 4-beta-N-acetylglucosaminyltransferase</fullName>
    </recommendedName>
</protein>
<evidence type="ECO:0000313" key="3">
    <source>
        <dbReference type="Proteomes" id="UP001642540"/>
    </source>
</evidence>
<gene>
    <name evidence="2" type="ORF">ODALV1_LOCUS6931</name>
</gene>
<keyword evidence="1" id="KW-1133">Transmembrane helix</keyword>
<name>A0ABP1QA41_9HEXA</name>
<organism evidence="2 3">
    <name type="scientific">Orchesella dallaii</name>
    <dbReference type="NCBI Taxonomy" id="48710"/>
    <lineage>
        <taxon>Eukaryota</taxon>
        <taxon>Metazoa</taxon>
        <taxon>Ecdysozoa</taxon>
        <taxon>Arthropoda</taxon>
        <taxon>Hexapoda</taxon>
        <taxon>Collembola</taxon>
        <taxon>Entomobryomorpha</taxon>
        <taxon>Entomobryoidea</taxon>
        <taxon>Orchesellidae</taxon>
        <taxon>Orchesellinae</taxon>
        <taxon>Orchesella</taxon>
    </lineage>
</organism>
<evidence type="ECO:0008006" key="4">
    <source>
        <dbReference type="Google" id="ProtNLM"/>
    </source>
</evidence>